<gene>
    <name evidence="1" type="ORF">B5E52_18555</name>
</gene>
<evidence type="ECO:0000313" key="2">
    <source>
        <dbReference type="Proteomes" id="UP000196036"/>
    </source>
</evidence>
<comment type="caution">
    <text evidence="1">The sequence shown here is derived from an EMBL/GenBank/DDBJ whole genome shotgun (WGS) entry which is preliminary data.</text>
</comment>
<protein>
    <submittedName>
        <fullName evidence="1">Uncharacterized protein</fullName>
    </submittedName>
</protein>
<dbReference type="RefSeq" id="WP_087318824.1">
    <property type="nucleotide sequence ID" value="NZ_JBCLUM010000001.1"/>
</dbReference>
<dbReference type="AlphaFoldDB" id="A0A1Y4V2Z0"/>
<accession>A0A1Y4V2Z0</accession>
<proteinExistence type="predicted"/>
<evidence type="ECO:0000313" key="1">
    <source>
        <dbReference type="EMBL" id="OUQ63713.1"/>
    </source>
</evidence>
<organism evidence="1 2">
    <name type="scientific">Bacteroides xylanisolvens</name>
    <dbReference type="NCBI Taxonomy" id="371601"/>
    <lineage>
        <taxon>Bacteria</taxon>
        <taxon>Pseudomonadati</taxon>
        <taxon>Bacteroidota</taxon>
        <taxon>Bacteroidia</taxon>
        <taxon>Bacteroidales</taxon>
        <taxon>Bacteroidaceae</taxon>
        <taxon>Bacteroides</taxon>
    </lineage>
</organism>
<sequence length="71" mass="7768">MKVSHLVAGASSADERMAENAIDDGLPSLVFDFVGEDSIGFHEKIIMAGKQYTEGMLYGFGPKKRGRNTKF</sequence>
<name>A0A1Y4V2Z0_9BACE</name>
<dbReference type="EMBL" id="NFLW01000043">
    <property type="protein sequence ID" value="OUQ63713.1"/>
    <property type="molecule type" value="Genomic_DNA"/>
</dbReference>
<reference evidence="2" key="1">
    <citation type="submission" date="2017-04" db="EMBL/GenBank/DDBJ databases">
        <title>Function of individual gut microbiota members based on whole genome sequencing of pure cultures obtained from chicken caecum.</title>
        <authorList>
            <person name="Medvecky M."/>
            <person name="Cejkova D."/>
            <person name="Polansky O."/>
            <person name="Karasova D."/>
            <person name="Kubasova T."/>
            <person name="Cizek A."/>
            <person name="Rychlik I."/>
        </authorList>
    </citation>
    <scope>NUCLEOTIDE SEQUENCE [LARGE SCALE GENOMIC DNA]</scope>
    <source>
        <strain evidence="2">An109</strain>
    </source>
</reference>
<dbReference type="Proteomes" id="UP000196036">
    <property type="component" value="Unassembled WGS sequence"/>
</dbReference>